<keyword evidence="11" id="KW-1185">Reference proteome</keyword>
<evidence type="ECO:0000313" key="11">
    <source>
        <dbReference type="Proteomes" id="UP000887567"/>
    </source>
</evidence>
<keyword evidence="2" id="KW-0812">Transmembrane</keyword>
<feature type="signal peptide" evidence="8">
    <location>
        <begin position="1"/>
        <end position="17"/>
    </location>
</feature>
<dbReference type="FunFam" id="1.10.287.110:FF:000001">
    <property type="entry name" value="Import inner membrane translocase subunit tim14"/>
    <property type="match status" value="1"/>
</dbReference>
<dbReference type="Proteomes" id="UP000887567">
    <property type="component" value="Unplaced"/>
</dbReference>
<name>A0A913XW24_EXADI</name>
<dbReference type="PROSITE" id="PS50076">
    <property type="entry name" value="DNAJ_2"/>
    <property type="match status" value="1"/>
</dbReference>
<dbReference type="PANTHER" id="PTHR12763">
    <property type="match status" value="1"/>
</dbReference>
<dbReference type="Gene3D" id="1.10.287.110">
    <property type="entry name" value="DnaJ domain"/>
    <property type="match status" value="1"/>
</dbReference>
<organism evidence="10 11">
    <name type="scientific">Exaiptasia diaphana</name>
    <name type="common">Tropical sea anemone</name>
    <name type="synonym">Aiptasia pulchella</name>
    <dbReference type="NCBI Taxonomy" id="2652724"/>
    <lineage>
        <taxon>Eukaryota</taxon>
        <taxon>Metazoa</taxon>
        <taxon>Cnidaria</taxon>
        <taxon>Anthozoa</taxon>
        <taxon>Hexacorallia</taxon>
        <taxon>Actiniaria</taxon>
        <taxon>Aiptasiidae</taxon>
        <taxon>Exaiptasia</taxon>
    </lineage>
</organism>
<feature type="domain" description="J" evidence="9">
    <location>
        <begin position="59"/>
        <end position="111"/>
    </location>
</feature>
<keyword evidence="6" id="KW-0472">Membrane</keyword>
<evidence type="ECO:0000256" key="4">
    <source>
        <dbReference type="ARBA" id="ARBA00022989"/>
    </source>
</evidence>
<evidence type="ECO:0000256" key="1">
    <source>
        <dbReference type="ARBA" id="ARBA00004434"/>
    </source>
</evidence>
<dbReference type="PANTHER" id="PTHR12763:SF28">
    <property type="entry name" value="GEO10507P1-RELATED"/>
    <property type="match status" value="1"/>
</dbReference>
<dbReference type="InterPro" id="IPR001623">
    <property type="entry name" value="DnaJ_domain"/>
</dbReference>
<dbReference type="SMART" id="SM00271">
    <property type="entry name" value="DnaJ"/>
    <property type="match status" value="1"/>
</dbReference>
<protein>
    <recommendedName>
        <fullName evidence="9">J domain-containing protein</fullName>
    </recommendedName>
</protein>
<evidence type="ECO:0000256" key="7">
    <source>
        <dbReference type="ARBA" id="ARBA00038105"/>
    </source>
</evidence>
<keyword evidence="8" id="KW-0732">Signal</keyword>
<feature type="chain" id="PRO_5036972447" description="J domain-containing protein" evidence="8">
    <location>
        <begin position="18"/>
        <end position="111"/>
    </location>
</feature>
<evidence type="ECO:0000259" key="9">
    <source>
        <dbReference type="PROSITE" id="PS50076"/>
    </source>
</evidence>
<sequence length="111" mass="12056">MTSLILAGLGVAGAAMAARFAAQAIKRIDVNTIPKVIPKIPTFSHYYRGGFDPKMTKREAALILGVSPSANRAKMREAHRRIMLINHPDRGGSPYLAAKINEAKDLLESTK</sequence>
<dbReference type="SUPFAM" id="SSF46565">
    <property type="entry name" value="Chaperone J-domain"/>
    <property type="match status" value="1"/>
</dbReference>
<keyword evidence="4" id="KW-1133">Transmembrane helix</keyword>
<dbReference type="OMA" id="EPRMNKR"/>
<dbReference type="AlphaFoldDB" id="A0A913XW24"/>
<comment type="similarity">
    <text evidence="7">Belongs to the TIM14 family.</text>
</comment>
<dbReference type="KEGG" id="epa:110248529"/>
<evidence type="ECO:0000256" key="6">
    <source>
        <dbReference type="ARBA" id="ARBA00023136"/>
    </source>
</evidence>
<evidence type="ECO:0000256" key="3">
    <source>
        <dbReference type="ARBA" id="ARBA00022792"/>
    </source>
</evidence>
<evidence type="ECO:0000256" key="5">
    <source>
        <dbReference type="ARBA" id="ARBA00023128"/>
    </source>
</evidence>
<dbReference type="RefSeq" id="XP_020910724.1">
    <property type="nucleotide sequence ID" value="XM_021055065.2"/>
</dbReference>
<dbReference type="CDD" id="cd06257">
    <property type="entry name" value="DnaJ"/>
    <property type="match status" value="1"/>
</dbReference>
<evidence type="ECO:0000256" key="8">
    <source>
        <dbReference type="SAM" id="SignalP"/>
    </source>
</evidence>
<dbReference type="GO" id="GO:0030150">
    <property type="term" value="P:protein import into mitochondrial matrix"/>
    <property type="evidence" value="ECO:0007669"/>
    <property type="project" value="TreeGrafter"/>
</dbReference>
<reference evidence="10" key="1">
    <citation type="submission" date="2022-11" db="UniProtKB">
        <authorList>
            <consortium name="EnsemblMetazoa"/>
        </authorList>
    </citation>
    <scope>IDENTIFICATION</scope>
</reference>
<dbReference type="OrthoDB" id="240298at2759"/>
<evidence type="ECO:0000313" key="10">
    <source>
        <dbReference type="EnsemblMetazoa" id="XP_020910724.1"/>
    </source>
</evidence>
<evidence type="ECO:0000256" key="2">
    <source>
        <dbReference type="ARBA" id="ARBA00022692"/>
    </source>
</evidence>
<keyword evidence="5" id="KW-0496">Mitochondrion</keyword>
<dbReference type="EnsemblMetazoa" id="XM_021055065.2">
    <property type="protein sequence ID" value="XP_020910724.1"/>
    <property type="gene ID" value="LOC110248529"/>
</dbReference>
<dbReference type="InterPro" id="IPR036869">
    <property type="entry name" value="J_dom_sf"/>
</dbReference>
<comment type="subcellular location">
    <subcellularLocation>
        <location evidence="1">Mitochondrion inner membrane</location>
        <topology evidence="1">Single-pass membrane protein</topology>
    </subcellularLocation>
</comment>
<keyword evidence="3" id="KW-0999">Mitochondrion inner membrane</keyword>
<accession>A0A913XW24</accession>
<dbReference type="GO" id="GO:0001671">
    <property type="term" value="F:ATPase activator activity"/>
    <property type="evidence" value="ECO:0007669"/>
    <property type="project" value="TreeGrafter"/>
</dbReference>
<dbReference type="GeneID" id="110248529"/>
<proteinExistence type="inferred from homology"/>
<dbReference type="GO" id="GO:0001405">
    <property type="term" value="C:PAM complex, Tim23 associated import motor"/>
    <property type="evidence" value="ECO:0007669"/>
    <property type="project" value="TreeGrafter"/>
</dbReference>